<evidence type="ECO:0000313" key="3">
    <source>
        <dbReference type="Proteomes" id="UP000030680"/>
    </source>
</evidence>
<dbReference type="Proteomes" id="UP000030680">
    <property type="component" value="Unassembled WGS sequence"/>
</dbReference>
<dbReference type="eggNOG" id="KOG2088">
    <property type="taxonomic scope" value="Eukaryota"/>
</dbReference>
<feature type="domain" description="Fungal lipase-type" evidence="1">
    <location>
        <begin position="127"/>
        <end position="252"/>
    </location>
</feature>
<dbReference type="OrthoDB" id="4339at2759"/>
<dbReference type="CDD" id="cd00519">
    <property type="entry name" value="Lipase_3"/>
    <property type="match status" value="1"/>
</dbReference>
<dbReference type="Gramene" id="EME27088">
    <property type="protein sequence ID" value="EME27088"/>
    <property type="gene ID" value="Gasu_53090"/>
</dbReference>
<dbReference type="EMBL" id="KB454537">
    <property type="protein sequence ID" value="EME27088.1"/>
    <property type="molecule type" value="Genomic_DNA"/>
</dbReference>
<dbReference type="PANTHER" id="PTHR47418">
    <property type="entry name" value="ALPHA/BETA-HYDROLASES SUPERFAMILY PROTEIN"/>
    <property type="match status" value="1"/>
</dbReference>
<gene>
    <name evidence="2" type="ORF">Gasu_53090</name>
</gene>
<accession>M2XTU9</accession>
<protein>
    <submittedName>
        <fullName evidence="2">Lipase class 3 family protein</fullName>
    </submittedName>
</protein>
<reference evidence="3" key="1">
    <citation type="journal article" date="2013" name="Science">
        <title>Gene transfer from bacteria and archaea facilitated evolution of an extremophilic eukaryote.</title>
        <authorList>
            <person name="Schonknecht G."/>
            <person name="Chen W.H."/>
            <person name="Ternes C.M."/>
            <person name="Barbier G.G."/>
            <person name="Shrestha R.P."/>
            <person name="Stanke M."/>
            <person name="Brautigam A."/>
            <person name="Baker B.J."/>
            <person name="Banfield J.F."/>
            <person name="Garavito R.M."/>
            <person name="Carr K."/>
            <person name="Wilkerson C."/>
            <person name="Rensing S.A."/>
            <person name="Gagneul D."/>
            <person name="Dickenson N.E."/>
            <person name="Oesterhelt C."/>
            <person name="Lercher M.J."/>
            <person name="Weber A.P."/>
        </authorList>
    </citation>
    <scope>NUCLEOTIDE SEQUENCE [LARGE SCALE GENOMIC DNA]</scope>
    <source>
        <strain evidence="3">074W</strain>
    </source>
</reference>
<keyword evidence="3" id="KW-1185">Reference proteome</keyword>
<dbReference type="RefSeq" id="XP_005703608.1">
    <property type="nucleotide sequence ID" value="XM_005703551.1"/>
</dbReference>
<dbReference type="Gene3D" id="3.40.50.1820">
    <property type="entry name" value="alpha/beta hydrolase"/>
    <property type="match status" value="1"/>
</dbReference>
<name>M2XTU9_GALSU</name>
<dbReference type="OMA" id="TEAMCEL"/>
<evidence type="ECO:0000259" key="1">
    <source>
        <dbReference type="Pfam" id="PF01764"/>
    </source>
</evidence>
<sequence>MQNTFSVPFQSFLVQLKRTWDRACKDDEGSTISVAELCVGLQYLMEKADKERESRKIPRASILRDPFVLINLRHYCMLAHGAYSDSVTAICSKTPLVESDIVQFQLVSKQEQPAYFLAVDHLTRNIVLSVCGTKSFQDVLTDVNVETTEFLDGYGPKGIVAAVYWLQEQVMVTIIDEMSKYPDYGIVLVGHSLGGAVATLLALLVRKRYGISVACYSYAPPPCICPSFVPLTKEGGVTTVILDTDLIPRFNPESLDLLVEQLRTLDWQQVYFSNSELHSKLFGVAVNYLGEETTHQLSRQVSNYLRKGLRKGSQQALDFGKNILLSKFADNGNVKEISKWQKTVTDIGRSCWYQCEVNTKEMKPLKLAGNIWHIQREDKRYFGVVSDQGEYWNRIELSRQMLQDHRISQIQLALQQMQLEE</sequence>
<organism evidence="2 3">
    <name type="scientific">Galdieria sulphuraria</name>
    <name type="common">Red alga</name>
    <dbReference type="NCBI Taxonomy" id="130081"/>
    <lineage>
        <taxon>Eukaryota</taxon>
        <taxon>Rhodophyta</taxon>
        <taxon>Bangiophyceae</taxon>
        <taxon>Galdieriales</taxon>
        <taxon>Galdieriaceae</taxon>
        <taxon>Galdieria</taxon>
    </lineage>
</organism>
<proteinExistence type="predicted"/>
<dbReference type="InterPro" id="IPR002921">
    <property type="entry name" value="Fungal_lipase-type"/>
</dbReference>
<dbReference type="GO" id="GO:0006629">
    <property type="term" value="P:lipid metabolic process"/>
    <property type="evidence" value="ECO:0007669"/>
    <property type="project" value="InterPro"/>
</dbReference>
<dbReference type="Pfam" id="PF01764">
    <property type="entry name" value="Lipase_3"/>
    <property type="match status" value="1"/>
</dbReference>
<dbReference type="AlphaFoldDB" id="M2XTU9"/>
<dbReference type="InterPro" id="IPR029058">
    <property type="entry name" value="AB_hydrolase_fold"/>
</dbReference>
<evidence type="ECO:0000313" key="2">
    <source>
        <dbReference type="EMBL" id="EME27088.1"/>
    </source>
</evidence>
<dbReference type="KEGG" id="gsl:Gasu_53090"/>
<dbReference type="GeneID" id="17086021"/>
<dbReference type="SUPFAM" id="SSF53474">
    <property type="entry name" value="alpha/beta-Hydrolases"/>
    <property type="match status" value="1"/>
</dbReference>